<keyword evidence="2 7" id="KW-0813">Transport</keyword>
<keyword evidence="3" id="KW-1003">Cell membrane</keyword>
<evidence type="ECO:0000256" key="4">
    <source>
        <dbReference type="ARBA" id="ARBA00022692"/>
    </source>
</evidence>
<sequence>MKKKNRVVYSIFTGPLVTIFSIVVLIPFIVGIYYSFFEWDGIRTNPMTFVGLDNYLRLISDQQFINSAILTIKFTFIAVISVNLLGLGFALLVTSKLKMVNPARTMFFMPNLIGGLILGYIWQFIFSDAFRLIGENTGFQAIFRNWLLDSSLALYAMVIVFSWQMAGYMMVIYIAGIQGIPGETLEAAKIDGASAWQRLKNITLPLLMPSFTICLFLTLSFGFKIYDVNLALTEGGPAGSTELFALHIYNEIFGRYNYGYGQAKAVVFFLMVAAVTLTQVYITKKREVEM</sequence>
<evidence type="ECO:0000256" key="1">
    <source>
        <dbReference type="ARBA" id="ARBA00004651"/>
    </source>
</evidence>
<keyword evidence="10" id="KW-1185">Reference proteome</keyword>
<organism evidence="9 10">
    <name type="scientific">Evansella tamaricis</name>
    <dbReference type="NCBI Taxonomy" id="2069301"/>
    <lineage>
        <taxon>Bacteria</taxon>
        <taxon>Bacillati</taxon>
        <taxon>Bacillota</taxon>
        <taxon>Bacilli</taxon>
        <taxon>Bacillales</taxon>
        <taxon>Bacillaceae</taxon>
        <taxon>Evansella</taxon>
    </lineage>
</organism>
<dbReference type="PANTHER" id="PTHR30193:SF41">
    <property type="entry name" value="DIACETYLCHITOBIOSE UPTAKE SYSTEM PERMEASE PROTEIN NGCF"/>
    <property type="match status" value="1"/>
</dbReference>
<reference evidence="9 10" key="1">
    <citation type="submission" date="2021-06" db="EMBL/GenBank/DDBJ databases">
        <title>Bacillus sp. RD4P76, an endophyte from a halophyte.</title>
        <authorList>
            <person name="Sun J.-Q."/>
        </authorList>
    </citation>
    <scope>NUCLEOTIDE SEQUENCE [LARGE SCALE GENOMIC DNA]</scope>
    <source>
        <strain evidence="9 10">CGMCC 1.15917</strain>
    </source>
</reference>
<evidence type="ECO:0000256" key="3">
    <source>
        <dbReference type="ARBA" id="ARBA00022475"/>
    </source>
</evidence>
<name>A0ABS6JGV4_9BACI</name>
<evidence type="ECO:0000259" key="8">
    <source>
        <dbReference type="PROSITE" id="PS50928"/>
    </source>
</evidence>
<feature type="transmembrane region" description="Helical" evidence="7">
    <location>
        <begin position="206"/>
        <end position="226"/>
    </location>
</feature>
<dbReference type="PROSITE" id="PS50928">
    <property type="entry name" value="ABC_TM1"/>
    <property type="match status" value="1"/>
</dbReference>
<feature type="transmembrane region" description="Helical" evidence="7">
    <location>
        <begin position="64"/>
        <end position="93"/>
    </location>
</feature>
<evidence type="ECO:0000256" key="6">
    <source>
        <dbReference type="ARBA" id="ARBA00023136"/>
    </source>
</evidence>
<dbReference type="CDD" id="cd06261">
    <property type="entry name" value="TM_PBP2"/>
    <property type="match status" value="1"/>
</dbReference>
<dbReference type="Pfam" id="PF00528">
    <property type="entry name" value="BPD_transp_1"/>
    <property type="match status" value="1"/>
</dbReference>
<comment type="caution">
    <text evidence="9">The sequence shown here is derived from an EMBL/GenBank/DDBJ whole genome shotgun (WGS) entry which is preliminary data.</text>
</comment>
<dbReference type="Proteomes" id="UP000784880">
    <property type="component" value="Unassembled WGS sequence"/>
</dbReference>
<gene>
    <name evidence="9" type="ORF">KS419_14170</name>
</gene>
<keyword evidence="4 7" id="KW-0812">Transmembrane</keyword>
<evidence type="ECO:0000256" key="7">
    <source>
        <dbReference type="RuleBase" id="RU363032"/>
    </source>
</evidence>
<feature type="transmembrane region" description="Helical" evidence="7">
    <location>
        <begin position="105"/>
        <end position="125"/>
    </location>
</feature>
<feature type="domain" description="ABC transmembrane type-1" evidence="8">
    <location>
        <begin position="68"/>
        <end position="279"/>
    </location>
</feature>
<evidence type="ECO:0000256" key="2">
    <source>
        <dbReference type="ARBA" id="ARBA00022448"/>
    </source>
</evidence>
<feature type="transmembrane region" description="Helical" evidence="7">
    <location>
        <begin position="265"/>
        <end position="282"/>
    </location>
</feature>
<dbReference type="RefSeq" id="WP_217067048.1">
    <property type="nucleotide sequence ID" value="NZ_JAHQCS010000113.1"/>
</dbReference>
<evidence type="ECO:0000313" key="9">
    <source>
        <dbReference type="EMBL" id="MBU9712872.1"/>
    </source>
</evidence>
<dbReference type="EMBL" id="JAHQCS010000113">
    <property type="protein sequence ID" value="MBU9712872.1"/>
    <property type="molecule type" value="Genomic_DNA"/>
</dbReference>
<comment type="subcellular location">
    <subcellularLocation>
        <location evidence="1 7">Cell membrane</location>
        <topology evidence="1 7">Multi-pass membrane protein</topology>
    </subcellularLocation>
</comment>
<dbReference type="InterPro" id="IPR000515">
    <property type="entry name" value="MetI-like"/>
</dbReference>
<comment type="similarity">
    <text evidence="7">Belongs to the binding-protein-dependent transport system permease family.</text>
</comment>
<protein>
    <submittedName>
        <fullName evidence="9">Sugar ABC transporter permease</fullName>
    </submittedName>
</protein>
<keyword evidence="6 7" id="KW-0472">Membrane</keyword>
<evidence type="ECO:0000256" key="5">
    <source>
        <dbReference type="ARBA" id="ARBA00022989"/>
    </source>
</evidence>
<proteinExistence type="inferred from homology"/>
<evidence type="ECO:0000313" key="10">
    <source>
        <dbReference type="Proteomes" id="UP000784880"/>
    </source>
</evidence>
<accession>A0ABS6JGV4</accession>
<dbReference type="InterPro" id="IPR051393">
    <property type="entry name" value="ABC_transporter_permease"/>
</dbReference>
<feature type="transmembrane region" description="Helical" evidence="7">
    <location>
        <begin position="7"/>
        <end position="36"/>
    </location>
</feature>
<feature type="transmembrane region" description="Helical" evidence="7">
    <location>
        <begin position="152"/>
        <end position="175"/>
    </location>
</feature>
<dbReference type="PANTHER" id="PTHR30193">
    <property type="entry name" value="ABC TRANSPORTER PERMEASE PROTEIN"/>
    <property type="match status" value="1"/>
</dbReference>
<keyword evidence="5 7" id="KW-1133">Transmembrane helix</keyword>